<dbReference type="RefSeq" id="WP_100989534.1">
    <property type="nucleotide sequence ID" value="NZ_CP025096.1"/>
</dbReference>
<reference evidence="2 3" key="1">
    <citation type="submission" date="2017-11" db="EMBL/GenBank/DDBJ databases">
        <title>Taxonomic description and genome sequences of Spirosoma HA7 sp. nov., isolated from pollen microhabitat of Corylus avellana.</title>
        <authorList>
            <person name="Ambika Manirajan B."/>
            <person name="Suarez C."/>
            <person name="Ratering S."/>
            <person name="Geissler-Plaum R."/>
            <person name="Cardinale M."/>
            <person name="Sylvia S."/>
        </authorList>
    </citation>
    <scope>NUCLEOTIDE SEQUENCE [LARGE SCALE GENOMIC DNA]</scope>
    <source>
        <strain evidence="2 3">HA7</strain>
    </source>
</reference>
<dbReference type="InterPro" id="IPR041705">
    <property type="entry name" value="PIN_Sll0205"/>
</dbReference>
<dbReference type="AlphaFoldDB" id="A0A2K8Z0Q9"/>
<accession>A0A2K8Z0Q9</accession>
<dbReference type="CDD" id="cd09872">
    <property type="entry name" value="PIN_Sll0205-like"/>
    <property type="match status" value="1"/>
</dbReference>
<dbReference type="Pfam" id="PF01850">
    <property type="entry name" value="PIN"/>
    <property type="match status" value="1"/>
</dbReference>
<gene>
    <name evidence="2" type="ORF">CWM47_17495</name>
</gene>
<protein>
    <submittedName>
        <fullName evidence="2">PIN domain nuclease</fullName>
    </submittedName>
</protein>
<dbReference type="Proteomes" id="UP000232883">
    <property type="component" value="Chromosome"/>
</dbReference>
<dbReference type="PANTHER" id="PTHR36173:SF2">
    <property type="entry name" value="RIBONUCLEASE VAPC16"/>
    <property type="match status" value="1"/>
</dbReference>
<dbReference type="OrthoDB" id="9798990at2"/>
<evidence type="ECO:0000313" key="3">
    <source>
        <dbReference type="Proteomes" id="UP000232883"/>
    </source>
</evidence>
<dbReference type="KEGG" id="spir:CWM47_17495"/>
<evidence type="ECO:0000313" key="2">
    <source>
        <dbReference type="EMBL" id="AUD03467.1"/>
    </source>
</evidence>
<proteinExistence type="predicted"/>
<dbReference type="EMBL" id="CP025096">
    <property type="protein sequence ID" value="AUD03467.1"/>
    <property type="molecule type" value="Genomic_DNA"/>
</dbReference>
<dbReference type="InterPro" id="IPR002716">
    <property type="entry name" value="PIN_dom"/>
</dbReference>
<sequence length="132" mass="15014">MRLLIDTHILLWVLEADAQLSVRAAELIRSTTNEVFVSAASLLEISIKKKIGKLDTTRTATEIVQEMTRVLAFQLLPILPHHLDAYQSIPLYEDHRDPFDRLLIATALADNLTLISDDGKFERYTPFVSLIR</sequence>
<evidence type="ECO:0000259" key="1">
    <source>
        <dbReference type="Pfam" id="PF01850"/>
    </source>
</evidence>
<dbReference type="InterPro" id="IPR029060">
    <property type="entry name" value="PIN-like_dom_sf"/>
</dbReference>
<name>A0A2K8Z0Q9_9BACT</name>
<organism evidence="2 3">
    <name type="scientific">Spirosoma pollinicola</name>
    <dbReference type="NCBI Taxonomy" id="2057025"/>
    <lineage>
        <taxon>Bacteria</taxon>
        <taxon>Pseudomonadati</taxon>
        <taxon>Bacteroidota</taxon>
        <taxon>Cytophagia</taxon>
        <taxon>Cytophagales</taxon>
        <taxon>Cytophagaceae</taxon>
        <taxon>Spirosoma</taxon>
    </lineage>
</organism>
<dbReference type="InterPro" id="IPR052919">
    <property type="entry name" value="TA_system_RNase"/>
</dbReference>
<keyword evidence="3" id="KW-1185">Reference proteome</keyword>
<dbReference type="PANTHER" id="PTHR36173">
    <property type="entry name" value="RIBONUCLEASE VAPC16-RELATED"/>
    <property type="match status" value="1"/>
</dbReference>
<dbReference type="SUPFAM" id="SSF88723">
    <property type="entry name" value="PIN domain-like"/>
    <property type="match status" value="1"/>
</dbReference>
<feature type="domain" description="PIN" evidence="1">
    <location>
        <begin position="4"/>
        <end position="124"/>
    </location>
</feature>
<dbReference type="Gene3D" id="3.40.50.1010">
    <property type="entry name" value="5'-nuclease"/>
    <property type="match status" value="1"/>
</dbReference>